<dbReference type="GO" id="GO:0051607">
    <property type="term" value="P:defense response to virus"/>
    <property type="evidence" value="ECO:0007669"/>
    <property type="project" value="UniProtKB-KW"/>
</dbReference>
<gene>
    <name evidence="8" type="primary">cas3</name>
    <name evidence="8" type="ORF">H9964_07035</name>
</gene>
<dbReference type="GO" id="GO:0016787">
    <property type="term" value="F:hydrolase activity"/>
    <property type="evidence" value="ECO:0007669"/>
    <property type="project" value="UniProtKB-KW"/>
</dbReference>
<dbReference type="GO" id="GO:0005524">
    <property type="term" value="F:ATP binding"/>
    <property type="evidence" value="ECO:0007669"/>
    <property type="project" value="UniProtKB-KW"/>
</dbReference>
<dbReference type="GO" id="GO:0003676">
    <property type="term" value="F:nucleic acid binding"/>
    <property type="evidence" value="ECO:0007669"/>
    <property type="project" value="InterPro"/>
</dbReference>
<dbReference type="PROSITE" id="PS51192">
    <property type="entry name" value="HELICASE_ATP_BIND_1"/>
    <property type="match status" value="1"/>
</dbReference>
<keyword evidence="3" id="KW-0347">Helicase</keyword>
<feature type="domain" description="Helicase ATP-binding" evidence="6">
    <location>
        <begin position="78"/>
        <end position="237"/>
    </location>
</feature>
<dbReference type="CDD" id="cd17930">
    <property type="entry name" value="DEXHc_cas3"/>
    <property type="match status" value="1"/>
</dbReference>
<evidence type="ECO:0000313" key="8">
    <source>
        <dbReference type="EMBL" id="HIZ73318.1"/>
    </source>
</evidence>
<dbReference type="SMART" id="SM00490">
    <property type="entry name" value="HELICc"/>
    <property type="match status" value="1"/>
</dbReference>
<dbReference type="Pfam" id="PF22590">
    <property type="entry name" value="Cas3-like_C_2"/>
    <property type="match status" value="1"/>
</dbReference>
<dbReference type="InterPro" id="IPR011545">
    <property type="entry name" value="DEAD/DEAH_box_helicase_dom"/>
</dbReference>
<dbReference type="NCBIfam" id="TIGR01587">
    <property type="entry name" value="cas3_core"/>
    <property type="match status" value="1"/>
</dbReference>
<dbReference type="Proteomes" id="UP000824102">
    <property type="component" value="Unassembled WGS sequence"/>
</dbReference>
<dbReference type="PROSITE" id="PS51194">
    <property type="entry name" value="HELICASE_CTER"/>
    <property type="match status" value="1"/>
</dbReference>
<evidence type="ECO:0000256" key="2">
    <source>
        <dbReference type="ARBA" id="ARBA00022801"/>
    </source>
</evidence>
<dbReference type="Pfam" id="PF00270">
    <property type="entry name" value="DEAD"/>
    <property type="match status" value="1"/>
</dbReference>
<dbReference type="InterPro" id="IPR027417">
    <property type="entry name" value="P-loop_NTPase"/>
</dbReference>
<evidence type="ECO:0000259" key="7">
    <source>
        <dbReference type="PROSITE" id="PS51194"/>
    </source>
</evidence>
<dbReference type="InterPro" id="IPR014001">
    <property type="entry name" value="Helicase_ATP-bd"/>
</dbReference>
<keyword evidence="1" id="KW-0547">Nucleotide-binding</keyword>
<accession>A0A9D2G534</accession>
<dbReference type="SUPFAM" id="SSF52540">
    <property type="entry name" value="P-loop containing nucleoside triphosphate hydrolases"/>
    <property type="match status" value="1"/>
</dbReference>
<dbReference type="GO" id="GO:0004386">
    <property type="term" value="F:helicase activity"/>
    <property type="evidence" value="ECO:0007669"/>
    <property type="project" value="UniProtKB-KW"/>
</dbReference>
<keyword evidence="5" id="KW-0051">Antiviral defense</keyword>
<evidence type="ECO:0000256" key="1">
    <source>
        <dbReference type="ARBA" id="ARBA00022741"/>
    </source>
</evidence>
<evidence type="ECO:0000256" key="4">
    <source>
        <dbReference type="ARBA" id="ARBA00022840"/>
    </source>
</evidence>
<keyword evidence="2" id="KW-0378">Hydrolase</keyword>
<reference evidence="8" key="1">
    <citation type="journal article" date="2021" name="PeerJ">
        <title>Extensive microbial diversity within the chicken gut microbiome revealed by metagenomics and culture.</title>
        <authorList>
            <person name="Gilroy R."/>
            <person name="Ravi A."/>
            <person name="Getino M."/>
            <person name="Pursley I."/>
            <person name="Horton D.L."/>
            <person name="Alikhan N.F."/>
            <person name="Baker D."/>
            <person name="Gharbi K."/>
            <person name="Hall N."/>
            <person name="Watson M."/>
            <person name="Adriaenssens E.M."/>
            <person name="Foster-Nyarko E."/>
            <person name="Jarju S."/>
            <person name="Secka A."/>
            <person name="Antonio M."/>
            <person name="Oren A."/>
            <person name="Chaudhuri R.R."/>
            <person name="La Ragione R."/>
            <person name="Hildebrand F."/>
            <person name="Pallen M.J."/>
        </authorList>
    </citation>
    <scope>NUCLEOTIDE SEQUENCE</scope>
    <source>
        <strain evidence="8">ChiW7-2402</strain>
    </source>
</reference>
<evidence type="ECO:0000313" key="9">
    <source>
        <dbReference type="Proteomes" id="UP000824102"/>
    </source>
</evidence>
<evidence type="ECO:0000256" key="3">
    <source>
        <dbReference type="ARBA" id="ARBA00022806"/>
    </source>
</evidence>
<feature type="domain" description="Helicase C-terminal" evidence="7">
    <location>
        <begin position="279"/>
        <end position="437"/>
    </location>
</feature>
<sequence>MARLLLSAVIDGDRRDTASFESDEPPFRTKEFSWQTLLERTERKIALFPQETAIAKARAEISRRCREEADRPCGVYRLSVPTGSGKTLASLRFALAHANKHGSRRIIFTAPLLGIIDQNAKDLRDAIGDDELVLEHHSDLVQEKRGEEEREKLDRRELMTENWDAPVIITTLVQFLNTLYDGRTSCIRRFWALCNSVIVIDEVQSVPVRMLSLFNMAVNFLVHVCRATVVLCSATQPCLEAAQRPICEKAEELVPYDPKLWAPFARTCLIDGGKYTLKELLPFALRILEKTDSLLIVCNKKAEARELYHGLLQSGLQCYHLSASMCWAHRQDVLNDLRKSLNECVEGGPKVVCVSTQVIEAGIDISFASVIRLTAGMDNIVQAAGRCNRNGESKELAPVYLVLCEDEDLRHLGDIAKAKAATLQLLHNYKTDPERFGCDLCSDASIALYYRNLYVNMKSKEQDLLCGERITVFDLLAQNRGYTQNSRNDQTSDGYFLHQAFREAGEKFEVFDGDTVSVAIPYGKGAELIASLGVRDIAYDLKEQRELLQKLKPYTVSLYRWEREALIRRGALFEYWGGAVLALAPEFYDDGTGVVTEPLNCGLWEE</sequence>
<protein>
    <submittedName>
        <fullName evidence="8">CRISPR-associated helicase Cas3</fullName>
    </submittedName>
</protein>
<keyword evidence="4" id="KW-0067">ATP-binding</keyword>
<dbReference type="Gene3D" id="3.40.50.300">
    <property type="entry name" value="P-loop containing nucleotide triphosphate hydrolases"/>
    <property type="match status" value="2"/>
</dbReference>
<dbReference type="InterPro" id="IPR054712">
    <property type="entry name" value="Cas3-like_dom"/>
</dbReference>
<reference evidence="8" key="2">
    <citation type="submission" date="2021-04" db="EMBL/GenBank/DDBJ databases">
        <authorList>
            <person name="Gilroy R."/>
        </authorList>
    </citation>
    <scope>NUCLEOTIDE SEQUENCE</scope>
    <source>
        <strain evidence="8">ChiW7-2402</strain>
    </source>
</reference>
<dbReference type="InterPro" id="IPR001650">
    <property type="entry name" value="Helicase_C-like"/>
</dbReference>
<name>A0A9D2G534_9FIRM</name>
<dbReference type="PANTHER" id="PTHR24031">
    <property type="entry name" value="RNA HELICASE"/>
    <property type="match status" value="1"/>
</dbReference>
<dbReference type="SMART" id="SM00487">
    <property type="entry name" value="DEXDc"/>
    <property type="match status" value="1"/>
</dbReference>
<dbReference type="InterPro" id="IPR006474">
    <property type="entry name" value="Helicase_Cas3_CRISPR-ass_core"/>
</dbReference>
<dbReference type="AlphaFoldDB" id="A0A9D2G534"/>
<proteinExistence type="predicted"/>
<dbReference type="EMBL" id="DXBB01000100">
    <property type="protein sequence ID" value="HIZ73318.1"/>
    <property type="molecule type" value="Genomic_DNA"/>
</dbReference>
<comment type="caution">
    <text evidence="8">The sequence shown here is derived from an EMBL/GenBank/DDBJ whole genome shotgun (WGS) entry which is preliminary data.</text>
</comment>
<organism evidence="8 9">
    <name type="scientific">Candidatus Gallimonas intestinavium</name>
    <dbReference type="NCBI Taxonomy" id="2838603"/>
    <lineage>
        <taxon>Bacteria</taxon>
        <taxon>Bacillati</taxon>
        <taxon>Bacillota</taxon>
        <taxon>Clostridia</taxon>
        <taxon>Candidatus Gallimonas</taxon>
    </lineage>
</organism>
<evidence type="ECO:0000259" key="6">
    <source>
        <dbReference type="PROSITE" id="PS51192"/>
    </source>
</evidence>
<evidence type="ECO:0000256" key="5">
    <source>
        <dbReference type="ARBA" id="ARBA00023118"/>
    </source>
</evidence>